<evidence type="ECO:0000313" key="4">
    <source>
        <dbReference type="EMBL" id="BAD01379.1"/>
    </source>
</evidence>
<organism evidence="4 5">
    <name type="scientific">Oryza sativa subsp. japonica</name>
    <name type="common">Rice</name>
    <dbReference type="NCBI Taxonomy" id="39947"/>
    <lineage>
        <taxon>Eukaryota</taxon>
        <taxon>Viridiplantae</taxon>
        <taxon>Streptophyta</taxon>
        <taxon>Embryophyta</taxon>
        <taxon>Tracheophyta</taxon>
        <taxon>Spermatophyta</taxon>
        <taxon>Magnoliopsida</taxon>
        <taxon>Liliopsida</taxon>
        <taxon>Poales</taxon>
        <taxon>Poaceae</taxon>
        <taxon>BOP clade</taxon>
        <taxon>Oryzoideae</taxon>
        <taxon>Oryzeae</taxon>
        <taxon>Oryzinae</taxon>
        <taxon>Oryza</taxon>
        <taxon>Oryza sativa</taxon>
    </lineage>
</organism>
<keyword evidence="2" id="KW-0472">Membrane</keyword>
<evidence type="ECO:0000256" key="1">
    <source>
        <dbReference type="SAM" id="MobiDB-lite"/>
    </source>
</evidence>
<feature type="compositionally biased region" description="Basic and acidic residues" evidence="1">
    <location>
        <begin position="88"/>
        <end position="105"/>
    </location>
</feature>
<dbReference type="Proteomes" id="UP000000763">
    <property type="component" value="Chromosome 8"/>
</dbReference>
<accession>Q6Z2B0</accession>
<feature type="region of interest" description="Disordered" evidence="1">
    <location>
        <begin position="1"/>
        <end position="24"/>
    </location>
</feature>
<dbReference type="EMBL" id="AP005383">
    <property type="protein sequence ID" value="BAD01379.1"/>
    <property type="molecule type" value="Genomic_DNA"/>
</dbReference>
<feature type="region of interest" description="Disordered" evidence="1">
    <location>
        <begin position="72"/>
        <end position="105"/>
    </location>
</feature>
<protein>
    <submittedName>
        <fullName evidence="4">Uncharacterized protein</fullName>
    </submittedName>
</protein>
<feature type="transmembrane region" description="Helical" evidence="2">
    <location>
        <begin position="150"/>
        <end position="172"/>
    </location>
</feature>
<sequence length="181" mass="20089">MGPLLLCAPHGQLSDGSHGGRRRRRCPLRELGGGVAVRVQQLAVRVQQLRAAHHVEIYNFSSTEELDRSVDRPQIMDSRNLSRRKQRARLEHKTADGDERERSEEGRRQIAVRLAAVVSGSLMLAAAVLLEMHMLMGGLRELDAMSFSGFVMQHVVVVLAAAGLLLVALAGCPPWDDERRR</sequence>
<reference evidence="5" key="4">
    <citation type="journal article" date="2008" name="Nucleic Acids Res.">
        <title>The rice annotation project database (RAP-DB): 2008 update.</title>
        <authorList>
            <consortium name="The rice annotation project (RAP)"/>
        </authorList>
    </citation>
    <scope>GENOME REANNOTATION</scope>
    <source>
        <strain evidence="5">cv. Nipponbare</strain>
    </source>
</reference>
<gene>
    <name evidence="4" type="ORF">OJ1034_C08.33</name>
    <name evidence="3" type="ORF">P0467G09.7</name>
</gene>
<evidence type="ECO:0000313" key="5">
    <source>
        <dbReference type="Proteomes" id="UP000000763"/>
    </source>
</evidence>
<evidence type="ECO:0000256" key="2">
    <source>
        <dbReference type="SAM" id="Phobius"/>
    </source>
</evidence>
<name>Q6Z2B0_ORYSJ</name>
<keyword evidence="2" id="KW-0812">Transmembrane</keyword>
<reference evidence="3" key="1">
    <citation type="submission" date="2002-01" db="EMBL/GenBank/DDBJ databases">
        <title>Oryza sativa nipponbare(GA3) genomic DNA, chromosome 8, PAC clone:P0467G09.</title>
        <authorList>
            <person name="Sasaki T."/>
            <person name="Matsumoto T."/>
            <person name="Yamamoto K."/>
        </authorList>
    </citation>
    <scope>NUCLEOTIDE SEQUENCE</scope>
</reference>
<keyword evidence="2" id="KW-1133">Transmembrane helix</keyword>
<reference evidence="4" key="2">
    <citation type="submission" date="2002-06" db="EMBL/GenBank/DDBJ databases">
        <title>Oryza sativa nipponbare(GA3) genomic DNA, chromosome 8, BAC clone:OJ1034_C08.</title>
        <authorList>
            <person name="Sasaki T."/>
            <person name="Matsumoto T."/>
            <person name="Katayose Y."/>
        </authorList>
    </citation>
    <scope>NUCLEOTIDE SEQUENCE</scope>
</reference>
<feature type="transmembrane region" description="Helical" evidence="2">
    <location>
        <begin position="110"/>
        <end position="130"/>
    </location>
</feature>
<dbReference type="EMBL" id="AP004694">
    <property type="protein sequence ID" value="BAD01303.1"/>
    <property type="molecule type" value="Genomic_DNA"/>
</dbReference>
<proteinExistence type="predicted"/>
<evidence type="ECO:0000313" key="3">
    <source>
        <dbReference type="EMBL" id="BAD01303.1"/>
    </source>
</evidence>
<reference evidence="5" key="3">
    <citation type="journal article" date="2005" name="Nature">
        <title>The map-based sequence of the rice genome.</title>
        <authorList>
            <consortium name="International rice genome sequencing project (IRGSP)"/>
            <person name="Matsumoto T."/>
            <person name="Wu J."/>
            <person name="Kanamori H."/>
            <person name="Katayose Y."/>
            <person name="Fujisawa M."/>
            <person name="Namiki N."/>
            <person name="Mizuno H."/>
            <person name="Yamamoto K."/>
            <person name="Antonio B.A."/>
            <person name="Baba T."/>
            <person name="Sakata K."/>
            <person name="Nagamura Y."/>
            <person name="Aoki H."/>
            <person name="Arikawa K."/>
            <person name="Arita K."/>
            <person name="Bito T."/>
            <person name="Chiden Y."/>
            <person name="Fujitsuka N."/>
            <person name="Fukunaka R."/>
            <person name="Hamada M."/>
            <person name="Harada C."/>
            <person name="Hayashi A."/>
            <person name="Hijishita S."/>
            <person name="Honda M."/>
            <person name="Hosokawa S."/>
            <person name="Ichikawa Y."/>
            <person name="Idonuma A."/>
            <person name="Iijima M."/>
            <person name="Ikeda M."/>
            <person name="Ikeno M."/>
            <person name="Ito K."/>
            <person name="Ito S."/>
            <person name="Ito T."/>
            <person name="Ito Y."/>
            <person name="Ito Y."/>
            <person name="Iwabuchi A."/>
            <person name="Kamiya K."/>
            <person name="Karasawa W."/>
            <person name="Kurita K."/>
            <person name="Katagiri S."/>
            <person name="Kikuta A."/>
            <person name="Kobayashi H."/>
            <person name="Kobayashi N."/>
            <person name="Machita K."/>
            <person name="Maehara T."/>
            <person name="Masukawa M."/>
            <person name="Mizubayashi T."/>
            <person name="Mukai Y."/>
            <person name="Nagasaki H."/>
            <person name="Nagata Y."/>
            <person name="Naito S."/>
            <person name="Nakashima M."/>
            <person name="Nakama Y."/>
            <person name="Nakamichi Y."/>
            <person name="Nakamura M."/>
            <person name="Meguro A."/>
            <person name="Negishi M."/>
            <person name="Ohta I."/>
            <person name="Ohta T."/>
            <person name="Okamoto M."/>
            <person name="Ono N."/>
            <person name="Saji S."/>
            <person name="Sakaguchi M."/>
            <person name="Sakai K."/>
            <person name="Shibata M."/>
            <person name="Shimokawa T."/>
            <person name="Song J."/>
            <person name="Takazaki Y."/>
            <person name="Terasawa K."/>
            <person name="Tsugane M."/>
            <person name="Tsuji K."/>
            <person name="Ueda S."/>
            <person name="Waki K."/>
            <person name="Yamagata H."/>
            <person name="Yamamoto M."/>
            <person name="Yamamoto S."/>
            <person name="Yamane H."/>
            <person name="Yoshiki S."/>
            <person name="Yoshihara R."/>
            <person name="Yukawa K."/>
            <person name="Zhong H."/>
            <person name="Yano M."/>
            <person name="Yuan Q."/>
            <person name="Ouyang S."/>
            <person name="Liu J."/>
            <person name="Jones K.M."/>
            <person name="Gansberger K."/>
            <person name="Moffat K."/>
            <person name="Hill J."/>
            <person name="Bera J."/>
            <person name="Fadrosh D."/>
            <person name="Jin S."/>
            <person name="Johri S."/>
            <person name="Kim M."/>
            <person name="Overton L."/>
            <person name="Reardon M."/>
            <person name="Tsitrin T."/>
            <person name="Vuong H."/>
            <person name="Weaver B."/>
            <person name="Ciecko A."/>
            <person name="Tallon L."/>
            <person name="Jackson J."/>
            <person name="Pai G."/>
            <person name="Aken S.V."/>
            <person name="Utterback T."/>
            <person name="Reidmuller S."/>
            <person name="Feldblyum T."/>
            <person name="Hsiao J."/>
            <person name="Zismann V."/>
            <person name="Iobst S."/>
            <person name="de Vazeille A.R."/>
            <person name="Buell C.R."/>
            <person name="Ying K."/>
            <person name="Li Y."/>
            <person name="Lu T."/>
            <person name="Huang Y."/>
            <person name="Zhao Q."/>
            <person name="Feng Q."/>
            <person name="Zhang L."/>
            <person name="Zhu J."/>
            <person name="Weng Q."/>
            <person name="Mu J."/>
            <person name="Lu Y."/>
            <person name="Fan D."/>
            <person name="Liu Y."/>
            <person name="Guan J."/>
            <person name="Zhang Y."/>
            <person name="Yu S."/>
            <person name="Liu X."/>
            <person name="Zhang Y."/>
            <person name="Hong G."/>
            <person name="Han B."/>
            <person name="Choisne N."/>
            <person name="Demange N."/>
            <person name="Orjeda G."/>
            <person name="Samain S."/>
            <person name="Cattolico L."/>
            <person name="Pelletier E."/>
            <person name="Couloux A."/>
            <person name="Segurens B."/>
            <person name="Wincker P."/>
            <person name="D'Hont A."/>
            <person name="Scarpelli C."/>
            <person name="Weissenbach J."/>
            <person name="Salanoubat M."/>
            <person name="Quetier F."/>
            <person name="Yu Y."/>
            <person name="Kim H.R."/>
            <person name="Rambo T."/>
            <person name="Currie J."/>
            <person name="Collura K."/>
            <person name="Luo M."/>
            <person name="Yang T."/>
            <person name="Ammiraju J.S.S."/>
            <person name="Engler F."/>
            <person name="Soderlund C."/>
            <person name="Wing R.A."/>
            <person name="Palmer L.E."/>
            <person name="de la Bastide M."/>
            <person name="Spiegel L."/>
            <person name="Nascimento L."/>
            <person name="Zutavern T."/>
            <person name="O'Shaughnessy A."/>
            <person name="Dike S."/>
            <person name="Dedhia N."/>
            <person name="Preston R."/>
            <person name="Balija V."/>
            <person name="McCombie W.R."/>
            <person name="Chow T."/>
            <person name="Chen H."/>
            <person name="Chung M."/>
            <person name="Chen C."/>
            <person name="Shaw J."/>
            <person name="Wu H."/>
            <person name="Hsiao K."/>
            <person name="Chao Y."/>
            <person name="Chu M."/>
            <person name="Cheng C."/>
            <person name="Hour A."/>
            <person name="Lee P."/>
            <person name="Lin S."/>
            <person name="Lin Y."/>
            <person name="Liou J."/>
            <person name="Liu S."/>
            <person name="Hsing Y."/>
            <person name="Raghuvanshi S."/>
            <person name="Mohanty A."/>
            <person name="Bharti A.K."/>
            <person name="Gaur A."/>
            <person name="Gupta V."/>
            <person name="Kumar D."/>
            <person name="Ravi V."/>
            <person name="Vij S."/>
            <person name="Kapur A."/>
            <person name="Khurana P."/>
            <person name="Khurana P."/>
            <person name="Khurana J.P."/>
            <person name="Tyagi A.K."/>
            <person name="Gaikwad K."/>
            <person name="Singh A."/>
            <person name="Dalal V."/>
            <person name="Srivastava S."/>
            <person name="Dixit A."/>
            <person name="Pal A.K."/>
            <person name="Ghazi I.A."/>
            <person name="Yadav M."/>
            <person name="Pandit A."/>
            <person name="Bhargava A."/>
            <person name="Sureshbabu K."/>
            <person name="Batra K."/>
            <person name="Sharma T.R."/>
            <person name="Mohapatra T."/>
            <person name="Singh N.K."/>
            <person name="Messing J."/>
            <person name="Nelson A.B."/>
            <person name="Fuks G."/>
            <person name="Kavchok S."/>
            <person name="Keizer G."/>
            <person name="Linton E."/>
            <person name="Llaca V."/>
            <person name="Song R."/>
            <person name="Tanyolac B."/>
            <person name="Young S."/>
            <person name="Ho-Il K."/>
            <person name="Hahn J.H."/>
            <person name="Sangsakoo G."/>
            <person name="Vanavichit A."/>
            <person name="de Mattos Luiz.A.T."/>
            <person name="Zimmer P.D."/>
            <person name="Malone G."/>
            <person name="Dellagostin O."/>
            <person name="de Oliveira A.C."/>
            <person name="Bevan M."/>
            <person name="Bancroft I."/>
            <person name="Minx P."/>
            <person name="Cordum H."/>
            <person name="Wilson R."/>
            <person name="Cheng Z."/>
            <person name="Jin W."/>
            <person name="Jiang J."/>
            <person name="Leong S.A."/>
            <person name="Iwama H."/>
            <person name="Gojobori T."/>
            <person name="Itoh T."/>
            <person name="Niimura Y."/>
            <person name="Fujii Y."/>
            <person name="Habara T."/>
            <person name="Sakai H."/>
            <person name="Sato Y."/>
            <person name="Wilson G."/>
            <person name="Kumar K."/>
            <person name="McCouch S."/>
            <person name="Juretic N."/>
            <person name="Hoen D."/>
            <person name="Wright S."/>
            <person name="Bruskiewich R."/>
            <person name="Bureau T."/>
            <person name="Miyao A."/>
            <person name="Hirochika H."/>
            <person name="Nishikawa T."/>
            <person name="Kadowaki K."/>
            <person name="Sugiura M."/>
            <person name="Burr B."/>
            <person name="Sasaki T."/>
        </authorList>
    </citation>
    <scope>NUCLEOTIDE SEQUENCE [LARGE SCALE GENOMIC DNA]</scope>
    <source>
        <strain evidence="5">cv. Nipponbare</strain>
    </source>
</reference>
<dbReference type="AlphaFoldDB" id="Q6Z2B0"/>